<evidence type="ECO:0008006" key="3">
    <source>
        <dbReference type="Google" id="ProtNLM"/>
    </source>
</evidence>
<organism evidence="1 2">
    <name type="scientific">Cyanidium caldarium</name>
    <name type="common">Red alga</name>
    <dbReference type="NCBI Taxonomy" id="2771"/>
    <lineage>
        <taxon>Eukaryota</taxon>
        <taxon>Rhodophyta</taxon>
        <taxon>Bangiophyceae</taxon>
        <taxon>Cyanidiales</taxon>
        <taxon>Cyanidiaceae</taxon>
        <taxon>Cyanidium</taxon>
    </lineage>
</organism>
<dbReference type="Proteomes" id="UP001301350">
    <property type="component" value="Unassembled WGS sequence"/>
</dbReference>
<gene>
    <name evidence="1" type="ORF">CDCA_CDCA20G4822</name>
</gene>
<dbReference type="InterPro" id="IPR027417">
    <property type="entry name" value="P-loop_NTPase"/>
</dbReference>
<dbReference type="AlphaFoldDB" id="A0AAV9J2J1"/>
<reference evidence="1 2" key="1">
    <citation type="submission" date="2022-07" db="EMBL/GenBank/DDBJ databases">
        <title>Genome-wide signatures of adaptation to extreme environments.</title>
        <authorList>
            <person name="Cho C.H."/>
            <person name="Yoon H.S."/>
        </authorList>
    </citation>
    <scope>NUCLEOTIDE SEQUENCE [LARGE SCALE GENOMIC DNA]</scope>
    <source>
        <strain evidence="1 2">DBV 063 E5</strain>
    </source>
</reference>
<evidence type="ECO:0000313" key="2">
    <source>
        <dbReference type="Proteomes" id="UP001301350"/>
    </source>
</evidence>
<dbReference type="EMBL" id="JANCYW010000020">
    <property type="protein sequence ID" value="KAK4538797.1"/>
    <property type="molecule type" value="Genomic_DNA"/>
</dbReference>
<evidence type="ECO:0000313" key="1">
    <source>
        <dbReference type="EMBL" id="KAK4538797.1"/>
    </source>
</evidence>
<proteinExistence type="predicted"/>
<sequence length="299" mass="32079">MVVGPEASLWQDVLGWEAPSRPPPLGVDRRLRERPESARLRGYRSYLIEDERLAGGKLLAAQLLTEHWVSDAFVCAVASLDDPPEEYVGLARQLGANAGFSPDSETIVWLVSCSGWHDACAGTKCSCSDATSSKPEARREVLRPPQPSGDAACSSADAFLDAWQQILRRAHADARDRRKNLFVLLDNASTLGLLFGKSAACAAALLQTCADLAAAEPDVAVCVVLLVHADVEPTTAIARLRFACDTVLAVRALRSGTSAHADGTLQVCKGGARAVAASRFLFDIGEHSIRYWSLPRASE</sequence>
<name>A0AAV9J2J1_CYACA</name>
<keyword evidence="2" id="KW-1185">Reference proteome</keyword>
<comment type="caution">
    <text evidence="1">The sequence shown here is derived from an EMBL/GenBank/DDBJ whole genome shotgun (WGS) entry which is preliminary data.</text>
</comment>
<dbReference type="Gene3D" id="3.40.50.300">
    <property type="entry name" value="P-loop containing nucleotide triphosphate hydrolases"/>
    <property type="match status" value="1"/>
</dbReference>
<accession>A0AAV9J2J1</accession>
<protein>
    <recommendedName>
        <fullName evidence="3">Elongator complex protein 5</fullName>
    </recommendedName>
</protein>